<dbReference type="SUPFAM" id="SSF52540">
    <property type="entry name" value="P-loop containing nucleoside triphosphate hydrolases"/>
    <property type="match status" value="1"/>
</dbReference>
<sequence>MAARIYTIAQRKGGAGKTTLAIHLATSWAASGKSVALVDIDPQGSLAAWSQLRQSAVAEGRLKGRGAKLDVAALSGWRTGGAVDRLRNAHDVIVIDSPPHAETDAKVAVRAADMVLIPVQLNPLDLWASDATVKLAEAERKPYLFVLNRVPARGRLGDEIRAELDRRNWPYAKQSLGNRQAFAASVNGGMGVVEEAARSRAAAEASDLSKEVWRRFRT</sequence>
<dbReference type="InterPro" id="IPR027417">
    <property type="entry name" value="P-loop_NTPase"/>
</dbReference>
<evidence type="ECO:0000313" key="2">
    <source>
        <dbReference type="EMBL" id="MFC3228637.1"/>
    </source>
</evidence>
<keyword evidence="3" id="KW-1185">Reference proteome</keyword>
<dbReference type="PANTHER" id="PTHR13696">
    <property type="entry name" value="P-LOOP CONTAINING NUCLEOSIDE TRIPHOSPHATE HYDROLASE"/>
    <property type="match status" value="1"/>
</dbReference>
<dbReference type="Proteomes" id="UP001595528">
    <property type="component" value="Unassembled WGS sequence"/>
</dbReference>
<evidence type="ECO:0000313" key="3">
    <source>
        <dbReference type="Proteomes" id="UP001595528"/>
    </source>
</evidence>
<dbReference type="InterPro" id="IPR050678">
    <property type="entry name" value="DNA_Partitioning_ATPase"/>
</dbReference>
<dbReference type="CDD" id="cd02042">
    <property type="entry name" value="ParAB_family"/>
    <property type="match status" value="1"/>
</dbReference>
<dbReference type="RefSeq" id="WP_379901952.1">
    <property type="nucleotide sequence ID" value="NZ_JBHRTR010000028.1"/>
</dbReference>
<name>A0ABV7L211_9PROT</name>
<dbReference type="InterPro" id="IPR002586">
    <property type="entry name" value="CobQ/CobB/MinD/ParA_Nub-bd_dom"/>
</dbReference>
<organism evidence="2 3">
    <name type="scientific">Marinibaculum pumilum</name>
    <dbReference type="NCBI Taxonomy" id="1766165"/>
    <lineage>
        <taxon>Bacteria</taxon>
        <taxon>Pseudomonadati</taxon>
        <taxon>Pseudomonadota</taxon>
        <taxon>Alphaproteobacteria</taxon>
        <taxon>Rhodospirillales</taxon>
        <taxon>Rhodospirillaceae</taxon>
        <taxon>Marinibaculum</taxon>
    </lineage>
</organism>
<proteinExistence type="predicted"/>
<accession>A0ABV7L211</accession>
<evidence type="ECO:0000259" key="1">
    <source>
        <dbReference type="Pfam" id="PF01656"/>
    </source>
</evidence>
<comment type="caution">
    <text evidence="2">The sequence shown here is derived from an EMBL/GenBank/DDBJ whole genome shotgun (WGS) entry which is preliminary data.</text>
</comment>
<dbReference type="NCBIfam" id="NF041546">
    <property type="entry name" value="ParA_partition"/>
    <property type="match status" value="1"/>
</dbReference>
<dbReference type="Gene3D" id="3.40.50.300">
    <property type="entry name" value="P-loop containing nucleotide triphosphate hydrolases"/>
    <property type="match status" value="1"/>
</dbReference>
<reference evidence="3" key="1">
    <citation type="journal article" date="2019" name="Int. J. Syst. Evol. Microbiol.">
        <title>The Global Catalogue of Microorganisms (GCM) 10K type strain sequencing project: providing services to taxonomists for standard genome sequencing and annotation.</title>
        <authorList>
            <consortium name="The Broad Institute Genomics Platform"/>
            <consortium name="The Broad Institute Genome Sequencing Center for Infectious Disease"/>
            <person name="Wu L."/>
            <person name="Ma J."/>
        </authorList>
    </citation>
    <scope>NUCLEOTIDE SEQUENCE [LARGE SCALE GENOMIC DNA]</scope>
    <source>
        <strain evidence="3">KCTC 42964</strain>
    </source>
</reference>
<dbReference type="PANTHER" id="PTHR13696:SF96">
    <property type="entry name" value="COBQ_COBB_MIND_PARA NUCLEOTIDE BINDING DOMAIN-CONTAINING PROTEIN"/>
    <property type="match status" value="1"/>
</dbReference>
<protein>
    <submittedName>
        <fullName evidence="2">ParA family partition ATPase</fullName>
    </submittedName>
</protein>
<dbReference type="Pfam" id="PF01656">
    <property type="entry name" value="CbiA"/>
    <property type="match status" value="1"/>
</dbReference>
<dbReference type="EMBL" id="JBHRTR010000028">
    <property type="protein sequence ID" value="MFC3228637.1"/>
    <property type="molecule type" value="Genomic_DNA"/>
</dbReference>
<gene>
    <name evidence="2" type="primary">parA</name>
    <name evidence="2" type="ORF">ACFOGJ_15435</name>
</gene>
<dbReference type="PIRSF" id="PIRSF009320">
    <property type="entry name" value="Nuc_binding_HP_1000"/>
    <property type="match status" value="1"/>
</dbReference>
<feature type="domain" description="CobQ/CobB/MinD/ParA nucleotide binding" evidence="1">
    <location>
        <begin position="7"/>
        <end position="189"/>
    </location>
</feature>
<dbReference type="InterPro" id="IPR048089">
    <property type="entry name" value="McdA"/>
</dbReference>